<dbReference type="OrthoDB" id="347435at2759"/>
<keyword evidence="3" id="KW-0963">Cytoplasm</keyword>
<dbReference type="FunFam" id="3.40.50.300:FF:001691">
    <property type="entry name" value="Probable ATP-dependent kinase TDA10"/>
    <property type="match status" value="1"/>
</dbReference>
<evidence type="ECO:0000256" key="1">
    <source>
        <dbReference type="ARBA" id="ARBA00004123"/>
    </source>
</evidence>
<dbReference type="Proteomes" id="UP000000689">
    <property type="component" value="Chromosome 4"/>
</dbReference>
<accession>G0W9T1</accession>
<dbReference type="EMBL" id="HE580270">
    <property type="protein sequence ID" value="CCD24542.1"/>
    <property type="molecule type" value="Genomic_DNA"/>
</dbReference>
<dbReference type="OMA" id="TEYVYGW"/>
<name>G0W9T1_NAUDC</name>
<proteinExistence type="inferred from homology"/>
<keyword evidence="7" id="KW-0067">ATP-binding</keyword>
<comment type="similarity">
    <text evidence="9">Belongs to the GLYK kinase family.</text>
</comment>
<keyword evidence="4" id="KW-0808">Transferase</keyword>
<dbReference type="KEGG" id="ndi:NDAI_0D02280"/>
<dbReference type="GO" id="GO:0005737">
    <property type="term" value="C:cytoplasm"/>
    <property type="evidence" value="ECO:0007669"/>
    <property type="project" value="UniProtKB-SubCell"/>
</dbReference>
<dbReference type="AlphaFoldDB" id="G0W9T1"/>
<keyword evidence="5" id="KW-0547">Nucleotide-binding</keyword>
<comment type="subcellular location">
    <subcellularLocation>
        <location evidence="2">Cytoplasm</location>
    </subcellularLocation>
    <subcellularLocation>
        <location evidence="1">Nucleus</location>
    </subcellularLocation>
</comment>
<evidence type="ECO:0000256" key="4">
    <source>
        <dbReference type="ARBA" id="ARBA00022679"/>
    </source>
</evidence>
<evidence type="ECO:0000256" key="3">
    <source>
        <dbReference type="ARBA" id="ARBA00022490"/>
    </source>
</evidence>
<dbReference type="GO" id="GO:0005634">
    <property type="term" value="C:nucleus"/>
    <property type="evidence" value="ECO:0007669"/>
    <property type="project" value="UniProtKB-SubCell"/>
</dbReference>
<sequence>MPQMTVIEHCYEFLDKYIPQWFATGTRDPLFIFFSGPQGSGKSYTSKIIYEHLLKKYSGEGEGNVGKKTIAYVSIDDFYLTHRDQLALNEQYPRNKLLQGRGMPGTHDMSLLNDCLNAIQQRRGNNKDQDKLILPQYDKSKYNGEGDRSENNLVMDAPVDIFILEGWFIGFEPIMKTFEENDLLKGDMADVNAKLFMYSDLMWNNPEINSLAIVFAADNIDNIYEWRKQQEHASIAKNGSGMTDEQVKAFIDRYYPSYQLYFENLVRGEKLGSVATLTLGLDINRRVYSSKVRCIE</sequence>
<dbReference type="STRING" id="1071378.G0W9T1"/>
<dbReference type="GeneID" id="11494913"/>
<reference evidence="10 11" key="1">
    <citation type="journal article" date="2011" name="Proc. Natl. Acad. Sci. U.S.A.">
        <title>Evolutionary erosion of yeast sex chromosomes by mating-type switching accidents.</title>
        <authorList>
            <person name="Gordon J.L."/>
            <person name="Armisen D."/>
            <person name="Proux-Wera E."/>
            <person name="Oheigeartaigh S.S."/>
            <person name="Byrne K.P."/>
            <person name="Wolfe K.H."/>
        </authorList>
    </citation>
    <scope>NUCLEOTIDE SEQUENCE [LARGE SCALE GENOMIC DNA]</scope>
    <source>
        <strain evidence="11">ATCC 10597 / BCRC 20456 / CBS 421 / NBRC 0211 / NRRL Y-12639</strain>
    </source>
</reference>
<keyword evidence="6" id="KW-0418">Kinase</keyword>
<organism evidence="10 11">
    <name type="scientific">Naumovozyma dairenensis (strain ATCC 10597 / BCRC 20456 / CBS 421 / NBRC 0211 / NRRL Y-12639)</name>
    <name type="common">Saccharomyces dairenensis</name>
    <dbReference type="NCBI Taxonomy" id="1071378"/>
    <lineage>
        <taxon>Eukaryota</taxon>
        <taxon>Fungi</taxon>
        <taxon>Dikarya</taxon>
        <taxon>Ascomycota</taxon>
        <taxon>Saccharomycotina</taxon>
        <taxon>Saccharomycetes</taxon>
        <taxon>Saccharomycetales</taxon>
        <taxon>Saccharomycetaceae</taxon>
        <taxon>Naumovozyma</taxon>
    </lineage>
</organism>
<keyword evidence="8" id="KW-0539">Nucleus</keyword>
<dbReference type="PANTHER" id="PTHR10285">
    <property type="entry name" value="URIDINE KINASE"/>
    <property type="match status" value="1"/>
</dbReference>
<evidence type="ECO:0000313" key="11">
    <source>
        <dbReference type="Proteomes" id="UP000000689"/>
    </source>
</evidence>
<gene>
    <name evidence="10" type="primary">NDAI0D02280</name>
    <name evidence="10" type="ordered locus">NDAI_0D02280</name>
</gene>
<dbReference type="InterPro" id="IPR027417">
    <property type="entry name" value="P-loop_NTPase"/>
</dbReference>
<dbReference type="Gene3D" id="3.40.50.300">
    <property type="entry name" value="P-loop containing nucleotide triphosphate hydrolases"/>
    <property type="match status" value="1"/>
</dbReference>
<dbReference type="GO" id="GO:0005524">
    <property type="term" value="F:ATP binding"/>
    <property type="evidence" value="ECO:0007669"/>
    <property type="project" value="UniProtKB-KW"/>
</dbReference>
<evidence type="ECO:0000256" key="7">
    <source>
        <dbReference type="ARBA" id="ARBA00022840"/>
    </source>
</evidence>
<evidence type="ECO:0000313" key="10">
    <source>
        <dbReference type="EMBL" id="CCD24542.1"/>
    </source>
</evidence>
<evidence type="ECO:0008006" key="12">
    <source>
        <dbReference type="Google" id="ProtNLM"/>
    </source>
</evidence>
<dbReference type="SUPFAM" id="SSF52540">
    <property type="entry name" value="P-loop containing nucleoside triphosphate hydrolases"/>
    <property type="match status" value="1"/>
</dbReference>
<dbReference type="GO" id="GO:0016301">
    <property type="term" value="F:kinase activity"/>
    <property type="evidence" value="ECO:0007669"/>
    <property type="project" value="UniProtKB-KW"/>
</dbReference>
<dbReference type="RefSeq" id="XP_003669785.1">
    <property type="nucleotide sequence ID" value="XM_003669737.1"/>
</dbReference>
<evidence type="ECO:0000256" key="2">
    <source>
        <dbReference type="ARBA" id="ARBA00004496"/>
    </source>
</evidence>
<dbReference type="eggNOG" id="KOG2878">
    <property type="taxonomic scope" value="Eukaryota"/>
</dbReference>
<evidence type="ECO:0000256" key="5">
    <source>
        <dbReference type="ARBA" id="ARBA00022741"/>
    </source>
</evidence>
<evidence type="ECO:0000256" key="8">
    <source>
        <dbReference type="ARBA" id="ARBA00023242"/>
    </source>
</evidence>
<evidence type="ECO:0000256" key="9">
    <source>
        <dbReference type="ARBA" id="ARBA00061312"/>
    </source>
</evidence>
<keyword evidence="11" id="KW-1185">Reference proteome</keyword>
<dbReference type="HOGENOM" id="CLU_056986_1_0_1"/>
<evidence type="ECO:0000256" key="6">
    <source>
        <dbReference type="ARBA" id="ARBA00022777"/>
    </source>
</evidence>
<protein>
    <recommendedName>
        <fullName evidence="12">Phosphoribulokinase/uridine kinase domain-containing protein</fullName>
    </recommendedName>
</protein>